<gene>
    <name evidence="1" type="ORF">MSG28_015854</name>
</gene>
<name>A0ACC0K4I7_CHOFU</name>
<reference evidence="1 2" key="1">
    <citation type="journal article" date="2022" name="Genome Biol. Evol.">
        <title>The Spruce Budworm Genome: Reconstructing the Evolutionary History of Antifreeze Proteins.</title>
        <authorList>
            <person name="Beliveau C."/>
            <person name="Gagne P."/>
            <person name="Picq S."/>
            <person name="Vernygora O."/>
            <person name="Keeling C.I."/>
            <person name="Pinkney K."/>
            <person name="Doucet D."/>
            <person name="Wen F."/>
            <person name="Johnston J.S."/>
            <person name="Maaroufi H."/>
            <person name="Boyle B."/>
            <person name="Laroche J."/>
            <person name="Dewar K."/>
            <person name="Juretic N."/>
            <person name="Blackburn G."/>
            <person name="Nisole A."/>
            <person name="Brunet B."/>
            <person name="Brandao M."/>
            <person name="Lumley L."/>
            <person name="Duan J."/>
            <person name="Quan G."/>
            <person name="Lucarotti C.J."/>
            <person name="Roe A.D."/>
            <person name="Sperling F.A.H."/>
            <person name="Levesque R.C."/>
            <person name="Cusson M."/>
        </authorList>
    </citation>
    <scope>NUCLEOTIDE SEQUENCE [LARGE SCALE GENOMIC DNA]</scope>
    <source>
        <strain evidence="1">Glfc:IPQL:Cfum</strain>
    </source>
</reference>
<dbReference type="EMBL" id="CM046130">
    <property type="protein sequence ID" value="KAI8431308.1"/>
    <property type="molecule type" value="Genomic_DNA"/>
</dbReference>
<proteinExistence type="predicted"/>
<organism evidence="1 2">
    <name type="scientific">Choristoneura fumiferana</name>
    <name type="common">Spruce budworm moth</name>
    <name type="synonym">Archips fumiferana</name>
    <dbReference type="NCBI Taxonomy" id="7141"/>
    <lineage>
        <taxon>Eukaryota</taxon>
        <taxon>Metazoa</taxon>
        <taxon>Ecdysozoa</taxon>
        <taxon>Arthropoda</taxon>
        <taxon>Hexapoda</taxon>
        <taxon>Insecta</taxon>
        <taxon>Pterygota</taxon>
        <taxon>Neoptera</taxon>
        <taxon>Endopterygota</taxon>
        <taxon>Lepidoptera</taxon>
        <taxon>Glossata</taxon>
        <taxon>Ditrysia</taxon>
        <taxon>Tortricoidea</taxon>
        <taxon>Tortricidae</taxon>
        <taxon>Tortricinae</taxon>
        <taxon>Choristoneura</taxon>
    </lineage>
</organism>
<dbReference type="Proteomes" id="UP001064048">
    <property type="component" value="Chromosome 30"/>
</dbReference>
<protein>
    <submittedName>
        <fullName evidence="1">Uncharacterized protein</fullName>
    </submittedName>
</protein>
<evidence type="ECO:0000313" key="2">
    <source>
        <dbReference type="Proteomes" id="UP001064048"/>
    </source>
</evidence>
<accession>A0ACC0K4I7</accession>
<sequence>MSDEEGESETKKARTEVPSPTSTSPHLATVVMEQAQKEPDQVAVLENVLQCITPAVSPSTSIGSAFDSPHKSNMRKDLIKCRQLILKKNKQINTLQKKVARMKKKMASMKTAMTVLRKQKDVETDLSRLCVCKYDV</sequence>
<keyword evidence="2" id="KW-1185">Reference proteome</keyword>
<comment type="caution">
    <text evidence="1">The sequence shown here is derived from an EMBL/GenBank/DDBJ whole genome shotgun (WGS) entry which is preliminary data.</text>
</comment>
<evidence type="ECO:0000313" key="1">
    <source>
        <dbReference type="EMBL" id="KAI8431308.1"/>
    </source>
</evidence>